<dbReference type="RefSeq" id="WP_208856590.1">
    <property type="nucleotide sequence ID" value="NZ_CP047198.1"/>
</dbReference>
<gene>
    <name evidence="4" type="ORF">I6L55_09325</name>
</gene>
<evidence type="ECO:0000313" key="4">
    <source>
        <dbReference type="EMBL" id="QXB18073.1"/>
    </source>
</evidence>
<proteinExistence type="predicted"/>
<feature type="compositionally biased region" description="Low complexity" evidence="1">
    <location>
        <begin position="153"/>
        <end position="168"/>
    </location>
</feature>
<evidence type="ECO:0000256" key="2">
    <source>
        <dbReference type="SAM" id="Phobius"/>
    </source>
</evidence>
<keyword evidence="2" id="KW-1133">Transmembrane helix</keyword>
<keyword evidence="2" id="KW-0812">Transmembrane</keyword>
<protein>
    <recommendedName>
        <fullName evidence="3">DUF6542 domain-containing protein</fullName>
    </recommendedName>
</protein>
<feature type="transmembrane region" description="Helical" evidence="2">
    <location>
        <begin position="71"/>
        <end position="91"/>
    </location>
</feature>
<keyword evidence="5" id="KW-1185">Reference proteome</keyword>
<evidence type="ECO:0000313" key="5">
    <source>
        <dbReference type="Proteomes" id="UP000683520"/>
    </source>
</evidence>
<feature type="domain" description="DUF6542" evidence="3">
    <location>
        <begin position="18"/>
        <end position="141"/>
    </location>
</feature>
<name>A0ABX8KW85_9CORY</name>
<feature type="compositionally biased region" description="Basic and acidic residues" evidence="1">
    <location>
        <begin position="183"/>
        <end position="192"/>
    </location>
</feature>
<evidence type="ECO:0000259" key="3">
    <source>
        <dbReference type="Pfam" id="PF20177"/>
    </source>
</evidence>
<reference evidence="4 5" key="1">
    <citation type="submission" date="2021-06" db="EMBL/GenBank/DDBJ databases">
        <title>FDA dAtabase for Regulatory Grade micrObial Sequences (FDA-ARGOS): Supporting development and validation of Infectious Disease Dx tests.</title>
        <authorList>
            <person name="Sproer C."/>
            <person name="Gronow S."/>
            <person name="Severitt S."/>
            <person name="Schroder I."/>
            <person name="Tallon L."/>
            <person name="Sadzewicz L."/>
            <person name="Zhao X."/>
            <person name="Boylan J."/>
            <person name="Ott S."/>
            <person name="Bowen H."/>
            <person name="Vavikolanu K."/>
            <person name="Mehta A."/>
            <person name="Aluvathingal J."/>
            <person name="Nadendla S."/>
            <person name="Lowell S."/>
            <person name="Myers T."/>
            <person name="Yan Y."/>
        </authorList>
    </citation>
    <scope>NUCLEOTIDE SEQUENCE [LARGE SCALE GENOMIC DNA]</scope>
    <source>
        <strain evidence="4 5">FDAARGOS 1425</strain>
    </source>
</reference>
<evidence type="ECO:0000256" key="1">
    <source>
        <dbReference type="SAM" id="MobiDB-lite"/>
    </source>
</evidence>
<feature type="transmembrane region" description="Helical" evidence="2">
    <location>
        <begin position="117"/>
        <end position="138"/>
    </location>
</feature>
<keyword evidence="2" id="KW-0472">Membrane</keyword>
<organism evidence="4 5">
    <name type="scientific">Corynebacterium coyleae</name>
    <dbReference type="NCBI Taxonomy" id="53374"/>
    <lineage>
        <taxon>Bacteria</taxon>
        <taxon>Bacillati</taxon>
        <taxon>Actinomycetota</taxon>
        <taxon>Actinomycetes</taxon>
        <taxon>Mycobacteriales</taxon>
        <taxon>Corynebacteriaceae</taxon>
        <taxon>Corynebacterium</taxon>
    </lineage>
</organism>
<dbReference type="InterPro" id="IPR046672">
    <property type="entry name" value="DUF6542"/>
</dbReference>
<dbReference type="Pfam" id="PF20177">
    <property type="entry name" value="DUF6542"/>
    <property type="match status" value="1"/>
</dbReference>
<dbReference type="GeneID" id="92750382"/>
<feature type="transmembrane region" description="Helical" evidence="2">
    <location>
        <begin position="44"/>
        <end position="64"/>
    </location>
</feature>
<dbReference type="Proteomes" id="UP000683520">
    <property type="component" value="Chromosome"/>
</dbReference>
<sequence length="225" mass="23944">MSHLSSRSHSPTSATFVGLPTGSGLGIVFAALFTGVLLSLSAGVISWPFLALYALAVIVVTTLVNPKGLSLTVTSAPLMFVAALVATGYVMSRESLSAGGASAKTALLGIAYPVAEYFPVLFFTTAGSLLIAAVRLRLIRRQNDAIRRRETAQRTSQNRSNRRTNSQGRRAREQARSVPVQELLERAKSEGARRRKANAGGSRRSGETGGSSRAVHRLGEDLYKG</sequence>
<feature type="transmembrane region" description="Helical" evidence="2">
    <location>
        <begin position="12"/>
        <end position="38"/>
    </location>
</feature>
<dbReference type="EMBL" id="CP077302">
    <property type="protein sequence ID" value="QXB18073.1"/>
    <property type="molecule type" value="Genomic_DNA"/>
</dbReference>
<feature type="region of interest" description="Disordered" evidence="1">
    <location>
        <begin position="148"/>
        <end position="225"/>
    </location>
</feature>
<accession>A0ABX8KW85</accession>